<gene>
    <name evidence="5" type="ORF">DXU93_01910</name>
</gene>
<dbReference type="Proteomes" id="UP000257127">
    <property type="component" value="Unassembled WGS sequence"/>
</dbReference>
<protein>
    <submittedName>
        <fullName evidence="5">T9SS C-terminal target domain-containing protein</fullName>
    </submittedName>
</protein>
<feature type="signal peptide" evidence="2">
    <location>
        <begin position="1"/>
        <end position="18"/>
    </location>
</feature>
<dbReference type="Pfam" id="PF18962">
    <property type="entry name" value="Por_Secre_tail"/>
    <property type="match status" value="1"/>
</dbReference>
<reference evidence="5 6" key="1">
    <citation type="submission" date="2018-08" db="EMBL/GenBank/DDBJ databases">
        <title>The draft genome squence of Brumimicrobium sp. N62.</title>
        <authorList>
            <person name="Du Z.-J."/>
            <person name="Luo H.-R."/>
        </authorList>
    </citation>
    <scope>NUCLEOTIDE SEQUENCE [LARGE SCALE GENOMIC DNA]</scope>
    <source>
        <strain evidence="5 6">N62</strain>
    </source>
</reference>
<dbReference type="InterPro" id="IPR026444">
    <property type="entry name" value="Secre_tail"/>
</dbReference>
<evidence type="ECO:0000313" key="6">
    <source>
        <dbReference type="Proteomes" id="UP000257127"/>
    </source>
</evidence>
<feature type="chain" id="PRO_5017703417" evidence="2">
    <location>
        <begin position="19"/>
        <end position="603"/>
    </location>
</feature>
<evidence type="ECO:0000256" key="2">
    <source>
        <dbReference type="SAM" id="SignalP"/>
    </source>
</evidence>
<evidence type="ECO:0000256" key="1">
    <source>
        <dbReference type="ARBA" id="ARBA00022729"/>
    </source>
</evidence>
<dbReference type="AlphaFoldDB" id="A0A3E1F1M4"/>
<dbReference type="OrthoDB" id="2582440at2"/>
<evidence type="ECO:0000313" key="5">
    <source>
        <dbReference type="EMBL" id="RFC55714.1"/>
    </source>
</evidence>
<dbReference type="Gene3D" id="2.60.120.200">
    <property type="match status" value="1"/>
</dbReference>
<organism evidence="5 6">
    <name type="scientific">Brumimicrobium aurantiacum</name>
    <dbReference type="NCBI Taxonomy" id="1737063"/>
    <lineage>
        <taxon>Bacteria</taxon>
        <taxon>Pseudomonadati</taxon>
        <taxon>Bacteroidota</taxon>
        <taxon>Flavobacteriia</taxon>
        <taxon>Flavobacteriales</taxon>
        <taxon>Crocinitomicaceae</taxon>
        <taxon>Brumimicrobium</taxon>
    </lineage>
</organism>
<dbReference type="Pfam" id="PF26628">
    <property type="entry name" value="DUF8202"/>
    <property type="match status" value="1"/>
</dbReference>
<dbReference type="InterPro" id="IPR058515">
    <property type="entry name" value="DUF8202"/>
</dbReference>
<name>A0A3E1F1M4_9FLAO</name>
<feature type="domain" description="DUF8202" evidence="4">
    <location>
        <begin position="252"/>
        <end position="409"/>
    </location>
</feature>
<evidence type="ECO:0000259" key="4">
    <source>
        <dbReference type="Pfam" id="PF26628"/>
    </source>
</evidence>
<dbReference type="EMBL" id="QURB01000001">
    <property type="protein sequence ID" value="RFC55714.1"/>
    <property type="molecule type" value="Genomic_DNA"/>
</dbReference>
<dbReference type="RefSeq" id="WP_116879549.1">
    <property type="nucleotide sequence ID" value="NZ_QURB01000001.1"/>
</dbReference>
<sequence length="603" mass="66570">MRLIIIALAVFHCVCAHGQFGPGGVGSPSTNGLWLDASSITPNANTVEIWNDDSGNGNPARNQTSAEQPVYVSNGINGKPSLRFDGSDDQMEVNNNHTILDGTSGITMFAVVRPTNLDGKPRGIFGKRVDQNTSTNYAYTFFFYHGYKLNLDVTTQNNRFATPVGFNNGKDYLLAFDFDGTQPVEKRSRIFNGGNLLAESIESSTLVQNSDRGLTLGGLNYDYTNGGFYRLGGLYSEIIHFNYRLNTAQRIIVENYLGAKYGITVANKMYHHESSHDHDVAGIGKEDNSNFHDDAQGRSIVRINNPSNLTGRDYLMWGHNGASLEYNNIIDVDQATIQSRMSRTWKVSKTGDLGKVDMTFDISDFSPVTASDIRLLVTQSTFANANVIDYATIINGDKIVFEGVELFDGDSFTLGSINVEQTPLPVELTDFNAISNEKNVEINWSTASELDADYYLVQKSKYGVDFNNIARIKAVGTTTNRSEYSIIDDSPFSGISYYRLIQVDINGEETKYGTVSVDRVQDQAFSIVPNPSNGRFRVKSAIATMENTNVSILNATGQKVYDLTLQPNELNYKHINLNLNSGLYMVRVSQSNGASAVLKLFVK</sequence>
<dbReference type="GO" id="GO:0004553">
    <property type="term" value="F:hydrolase activity, hydrolyzing O-glycosyl compounds"/>
    <property type="evidence" value="ECO:0007669"/>
    <property type="project" value="UniProtKB-ARBA"/>
</dbReference>
<keyword evidence="6" id="KW-1185">Reference proteome</keyword>
<comment type="caution">
    <text evidence="5">The sequence shown here is derived from an EMBL/GenBank/DDBJ whole genome shotgun (WGS) entry which is preliminary data.</text>
</comment>
<dbReference type="GO" id="GO:0005975">
    <property type="term" value="P:carbohydrate metabolic process"/>
    <property type="evidence" value="ECO:0007669"/>
    <property type="project" value="UniProtKB-ARBA"/>
</dbReference>
<dbReference type="NCBIfam" id="TIGR04183">
    <property type="entry name" value="Por_Secre_tail"/>
    <property type="match status" value="1"/>
</dbReference>
<proteinExistence type="predicted"/>
<feature type="domain" description="Secretion system C-terminal sorting" evidence="3">
    <location>
        <begin position="528"/>
        <end position="599"/>
    </location>
</feature>
<dbReference type="SUPFAM" id="SSF49899">
    <property type="entry name" value="Concanavalin A-like lectins/glucanases"/>
    <property type="match status" value="1"/>
</dbReference>
<keyword evidence="1 2" id="KW-0732">Signal</keyword>
<dbReference type="InterPro" id="IPR013320">
    <property type="entry name" value="ConA-like_dom_sf"/>
</dbReference>
<accession>A0A3E1F1M4</accession>
<evidence type="ECO:0000259" key="3">
    <source>
        <dbReference type="Pfam" id="PF18962"/>
    </source>
</evidence>